<dbReference type="EMBL" id="SOEY01000009">
    <property type="protein sequence ID" value="TFB75022.1"/>
    <property type="molecule type" value="Genomic_DNA"/>
</dbReference>
<gene>
    <name evidence="1" type="ORF">E3O06_06725</name>
</gene>
<evidence type="ECO:0000313" key="1">
    <source>
        <dbReference type="EMBL" id="TFB75022.1"/>
    </source>
</evidence>
<dbReference type="OrthoDB" id="5149080at2"/>
<keyword evidence="2" id="KW-1185">Reference proteome</keyword>
<sequence length="143" mass="15507">MLAHRLTPGAEWTVAEKETILWSIVSDHGFNYDSIPDLICEWPLTALRLIGLQASASDDGSLRTPLGTVGHWGLAIRGDASLVQGVINYAAPTGSGGWHPDSENVRSQSGLPLPLVLDRFSRTAKTLYRALESQLDQSEAKRA</sequence>
<accession>A0A4R8UZ35</accession>
<dbReference type="RefSeq" id="WP_134502217.1">
    <property type="nucleotide sequence ID" value="NZ_SOEY01000009.1"/>
</dbReference>
<dbReference type="Proteomes" id="UP000298173">
    <property type="component" value="Unassembled WGS sequence"/>
</dbReference>
<organism evidence="1 2">
    <name type="scientific">Cryobacterium glaciale</name>
    <dbReference type="NCBI Taxonomy" id="1259145"/>
    <lineage>
        <taxon>Bacteria</taxon>
        <taxon>Bacillati</taxon>
        <taxon>Actinomycetota</taxon>
        <taxon>Actinomycetes</taxon>
        <taxon>Micrococcales</taxon>
        <taxon>Microbacteriaceae</taxon>
        <taxon>Cryobacterium</taxon>
    </lineage>
</organism>
<proteinExistence type="predicted"/>
<dbReference type="AlphaFoldDB" id="A0A4R8UZ35"/>
<name>A0A4R8UZ35_9MICO</name>
<protein>
    <submittedName>
        <fullName evidence="1">Uncharacterized protein</fullName>
    </submittedName>
</protein>
<reference evidence="1 2" key="1">
    <citation type="submission" date="2019-03" db="EMBL/GenBank/DDBJ databases">
        <title>Genomics of glacier-inhabiting Cryobacterium strains.</title>
        <authorList>
            <person name="Liu Q."/>
            <person name="Xin Y.-H."/>
        </authorList>
    </citation>
    <scope>NUCLEOTIDE SEQUENCE [LARGE SCALE GENOMIC DNA]</scope>
    <source>
        <strain evidence="1 2">HLT2-23</strain>
    </source>
</reference>
<comment type="caution">
    <text evidence="1">The sequence shown here is derived from an EMBL/GenBank/DDBJ whole genome shotgun (WGS) entry which is preliminary data.</text>
</comment>
<evidence type="ECO:0000313" key="2">
    <source>
        <dbReference type="Proteomes" id="UP000298173"/>
    </source>
</evidence>